<feature type="transmembrane region" description="Helical" evidence="5">
    <location>
        <begin position="7"/>
        <end position="26"/>
    </location>
</feature>
<dbReference type="RefSeq" id="WP_007050575.1">
    <property type="nucleotide sequence ID" value="NZ_CABKNJ010000001.1"/>
</dbReference>
<dbReference type="GeneID" id="98000862"/>
<dbReference type="GO" id="GO:0009403">
    <property type="term" value="P:toxin biosynthetic process"/>
    <property type="evidence" value="ECO:0007669"/>
    <property type="project" value="InterPro"/>
</dbReference>
<reference evidence="6 7" key="1">
    <citation type="submission" date="2018-08" db="EMBL/GenBank/DDBJ databases">
        <title>A genome reference for cultivated species of the human gut microbiota.</title>
        <authorList>
            <person name="Zou Y."/>
            <person name="Xue W."/>
            <person name="Luo G."/>
        </authorList>
    </citation>
    <scope>NUCLEOTIDE SEQUENCE [LARGE SCALE GENOMIC DNA]</scope>
    <source>
        <strain evidence="6 7">AM25-6</strain>
    </source>
</reference>
<feature type="transmembrane region" description="Helical" evidence="5">
    <location>
        <begin position="32"/>
        <end position="54"/>
    </location>
</feature>
<accession>A0A3E3E2N6</accession>
<name>A0A3E3E2N6_9FIRM</name>
<evidence type="ECO:0000313" key="6">
    <source>
        <dbReference type="EMBL" id="RGD75821.1"/>
    </source>
</evidence>
<feature type="transmembrane region" description="Helical" evidence="5">
    <location>
        <begin position="207"/>
        <end position="224"/>
    </location>
</feature>
<comment type="caution">
    <text evidence="6">The sequence shown here is derived from an EMBL/GenBank/DDBJ whole genome shotgun (WGS) entry which is preliminary data.</text>
</comment>
<evidence type="ECO:0000256" key="2">
    <source>
        <dbReference type="ARBA" id="ARBA00022692"/>
    </source>
</evidence>
<dbReference type="PANTHER" id="PTHR37306:SF1">
    <property type="entry name" value="COLICIN V PRODUCTION PROTEIN"/>
    <property type="match status" value="1"/>
</dbReference>
<proteinExistence type="predicted"/>
<comment type="subcellular location">
    <subcellularLocation>
        <location evidence="1">Membrane</location>
        <topology evidence="1">Multi-pass membrane protein</topology>
    </subcellularLocation>
</comment>
<keyword evidence="2 5" id="KW-0812">Transmembrane</keyword>
<gene>
    <name evidence="6" type="ORF">DW687_00435</name>
</gene>
<evidence type="ECO:0000256" key="4">
    <source>
        <dbReference type="ARBA" id="ARBA00023136"/>
    </source>
</evidence>
<dbReference type="Proteomes" id="UP000261212">
    <property type="component" value="Unassembled WGS sequence"/>
</dbReference>
<dbReference type="GO" id="GO:0016020">
    <property type="term" value="C:membrane"/>
    <property type="evidence" value="ECO:0007669"/>
    <property type="project" value="UniProtKB-SubCell"/>
</dbReference>
<protein>
    <submittedName>
        <fullName evidence="6">CvpA family protein</fullName>
    </submittedName>
</protein>
<keyword evidence="4 5" id="KW-0472">Membrane</keyword>
<evidence type="ECO:0000256" key="5">
    <source>
        <dbReference type="SAM" id="Phobius"/>
    </source>
</evidence>
<dbReference type="InterPro" id="IPR003825">
    <property type="entry name" value="Colicin-V_CvpA"/>
</dbReference>
<keyword evidence="3 5" id="KW-1133">Transmembrane helix</keyword>
<evidence type="ECO:0000313" key="7">
    <source>
        <dbReference type="Proteomes" id="UP000261212"/>
    </source>
</evidence>
<dbReference type="PANTHER" id="PTHR37306">
    <property type="entry name" value="COLICIN V PRODUCTION PROTEIN"/>
    <property type="match status" value="1"/>
</dbReference>
<dbReference type="EMBL" id="QUSM01000001">
    <property type="protein sequence ID" value="RGD75821.1"/>
    <property type="molecule type" value="Genomic_DNA"/>
</dbReference>
<dbReference type="AlphaFoldDB" id="A0A3E3E2N6"/>
<sequence>MLTWIDILIIVIIGICIILGAYKGLVKSVFSLVTIVLSFIVAKIFTPVLSGWLINNTNIENTIHNFFKVKDTLPSVPSGVSDASNSVSVWFNSLNLGEVPNSVIKFFENLWNNGVQAAGNANSTVVDITTASIVSFISFIGLLIFAFVVISLLVEVLNLVTKLPVISTFNTIGGAVFGFLKGLLLNLVIISILFVIAIFLKDSPLNIALRDSLFASYFYIGYILF</sequence>
<feature type="transmembrane region" description="Helical" evidence="5">
    <location>
        <begin position="133"/>
        <end position="154"/>
    </location>
</feature>
<organism evidence="6 7">
    <name type="scientific">Anaerofustis stercorihominis</name>
    <dbReference type="NCBI Taxonomy" id="214853"/>
    <lineage>
        <taxon>Bacteria</taxon>
        <taxon>Bacillati</taxon>
        <taxon>Bacillota</taxon>
        <taxon>Clostridia</taxon>
        <taxon>Eubacteriales</taxon>
        <taxon>Eubacteriaceae</taxon>
        <taxon>Anaerofustis</taxon>
    </lineage>
</organism>
<feature type="transmembrane region" description="Helical" evidence="5">
    <location>
        <begin position="174"/>
        <end position="200"/>
    </location>
</feature>
<evidence type="ECO:0000256" key="1">
    <source>
        <dbReference type="ARBA" id="ARBA00004141"/>
    </source>
</evidence>
<dbReference type="Pfam" id="PF02674">
    <property type="entry name" value="Colicin_V"/>
    <property type="match status" value="2"/>
</dbReference>
<evidence type="ECO:0000256" key="3">
    <source>
        <dbReference type="ARBA" id="ARBA00022989"/>
    </source>
</evidence>